<dbReference type="PROSITE" id="PS50109">
    <property type="entry name" value="HIS_KIN"/>
    <property type="match status" value="1"/>
</dbReference>
<organism evidence="8 9">
    <name type="scientific">Stenotrophomonas aracearum</name>
    <dbReference type="NCBI Taxonomy" id="3003272"/>
    <lineage>
        <taxon>Bacteria</taxon>
        <taxon>Pseudomonadati</taxon>
        <taxon>Pseudomonadota</taxon>
        <taxon>Gammaproteobacteria</taxon>
        <taxon>Lysobacterales</taxon>
        <taxon>Lysobacteraceae</taxon>
        <taxon>Stenotrophomonas</taxon>
    </lineage>
</organism>
<name>A0ABY9YCB4_9GAMM</name>
<evidence type="ECO:0000256" key="4">
    <source>
        <dbReference type="ARBA" id="ARBA00022741"/>
    </source>
</evidence>
<dbReference type="PANTHER" id="PTHR44936">
    <property type="entry name" value="SENSOR PROTEIN CREC"/>
    <property type="match status" value="1"/>
</dbReference>
<dbReference type="InterPro" id="IPR004358">
    <property type="entry name" value="Sig_transdc_His_kin-like_C"/>
</dbReference>
<dbReference type="InterPro" id="IPR036890">
    <property type="entry name" value="HATPase_C_sf"/>
</dbReference>
<dbReference type="SMART" id="SM00387">
    <property type="entry name" value="HATPase_c"/>
    <property type="match status" value="1"/>
</dbReference>
<keyword evidence="6" id="KW-0067">ATP-binding</keyword>
<evidence type="ECO:0000259" key="7">
    <source>
        <dbReference type="PROSITE" id="PS50109"/>
    </source>
</evidence>
<dbReference type="GO" id="GO:0016301">
    <property type="term" value="F:kinase activity"/>
    <property type="evidence" value="ECO:0007669"/>
    <property type="project" value="UniProtKB-KW"/>
</dbReference>
<evidence type="ECO:0000256" key="5">
    <source>
        <dbReference type="ARBA" id="ARBA00022777"/>
    </source>
</evidence>
<feature type="domain" description="Histidine kinase" evidence="7">
    <location>
        <begin position="615"/>
        <end position="829"/>
    </location>
</feature>
<dbReference type="PANTHER" id="PTHR44936:SF10">
    <property type="entry name" value="SENSOR PROTEIN RSTB"/>
    <property type="match status" value="1"/>
</dbReference>
<dbReference type="SUPFAM" id="SSF55874">
    <property type="entry name" value="ATPase domain of HSP90 chaperone/DNA topoisomerase II/histidine kinase"/>
    <property type="match status" value="2"/>
</dbReference>
<evidence type="ECO:0000256" key="3">
    <source>
        <dbReference type="ARBA" id="ARBA00022679"/>
    </source>
</evidence>
<keyword evidence="5 8" id="KW-0418">Kinase</keyword>
<dbReference type="Gene3D" id="3.30.565.10">
    <property type="entry name" value="Histidine kinase-like ATPase, C-terminal domain"/>
    <property type="match status" value="2"/>
</dbReference>
<dbReference type="Pfam" id="PF02518">
    <property type="entry name" value="HATPase_c"/>
    <property type="match status" value="1"/>
</dbReference>
<reference evidence="8 9" key="1">
    <citation type="submission" date="2022-12" db="EMBL/GenBank/DDBJ databases">
        <title>Two new species, Stenotrophomonas aracearum and Stenotrophomonas oahuensis, isolated from Anthurium (Araceae family) in Hawaii.</title>
        <authorList>
            <person name="Chunag S.C."/>
            <person name="Dobhal S."/>
            <person name="Alvarez A."/>
            <person name="Arif M."/>
        </authorList>
    </citation>
    <scope>NUCLEOTIDE SEQUENCE [LARGE SCALE GENOMIC DNA]</scope>
    <source>
        <strain evidence="8 9">A5588</strain>
    </source>
</reference>
<dbReference type="EC" id="2.7.13.3" evidence="2"/>
<protein>
    <recommendedName>
        <fullName evidence="2">histidine kinase</fullName>
        <ecNumber evidence="2">2.7.13.3</ecNumber>
    </recommendedName>
</protein>
<evidence type="ECO:0000313" key="8">
    <source>
        <dbReference type="EMBL" id="WNH48508.1"/>
    </source>
</evidence>
<keyword evidence="4" id="KW-0547">Nucleotide-binding</keyword>
<keyword evidence="3" id="KW-0808">Transferase</keyword>
<sequence>MATRKKKVVSVRRQKLKVAPKRVKKPTGPKSFRVAARTILHLGRELITSDEIAINELIKNAFDAGSPNADVTIVCPIPPAEVASLIEMVRDSSETLANVRKGVIVELNNAIEERDLKKVAVDHFDGCIEEIGRARSDDAIVDILERLNYLQVSDAGHGMASSTIVPVFLTVGTDNKVLNPSSPDGTERLGNKGIGRLAMMRLGDRAKVTTWIEGSSRATAVEFDWRQFDNADLQVSDIPIATSRLKIPGESASGTQVRVFPLKSDWTESNEQLGGLKSFIRRLRSPFSAVRKFKIRVSVNGSRPIPTPPLHDSMRGHADQVLELRFDPKGVLSLTDPLLWMKLTTGEDVDSAEEQPRSASAVLRILTDTDGARKKAKKHAVAVNDQATPIDLHTLKAIGPFKLHILRFNRRQLREKVKQDWDLVRRELDMWSGGIAIYRDGFRVGFTGSDKDGDWLGLDAKALRGSGYVVNRIQVMGALEITHRGNPNLRDLTNREGLISTPEVEALKELLIRVAINPLRALVQMEDQKTRQQDLERLVSDGTSTLADRLTLAKQDIASLRTSAPEPLKRAISSLDSHLHFISAQVTKFESAVEKAGEGREEILELAGVGNVMHGVMHELTRTTAQTRELIRKISGRADKDTQELLDKLEQEIKAINVRLRQMDPLMPGARHVKKDIDVERLVRTIASGYETRFARHEISLVIEKPENSEAFLVNMVPGFLSLALENLISNSVYWLAERDDKTVSAKITIDIDPGSNTVSVTDNGPGVKLSDRERVFHPGFSLRAKGKGYGLYLAREVAEYHQGRLYLDASVGDCGGLNTFVLELPRKQ</sequence>
<dbReference type="Pfam" id="PF13589">
    <property type="entry name" value="HATPase_c_3"/>
    <property type="match status" value="1"/>
</dbReference>
<evidence type="ECO:0000313" key="9">
    <source>
        <dbReference type="Proteomes" id="UP001305421"/>
    </source>
</evidence>
<dbReference type="InterPro" id="IPR050980">
    <property type="entry name" value="2C_sensor_his_kinase"/>
</dbReference>
<comment type="catalytic activity">
    <reaction evidence="1">
        <text>ATP + protein L-histidine = ADP + protein N-phospho-L-histidine.</text>
        <dbReference type="EC" id="2.7.13.3"/>
    </reaction>
</comment>
<accession>A0ABY9YCB4</accession>
<dbReference type="InterPro" id="IPR005467">
    <property type="entry name" value="His_kinase_dom"/>
</dbReference>
<dbReference type="Proteomes" id="UP001305421">
    <property type="component" value="Chromosome"/>
</dbReference>
<proteinExistence type="predicted"/>
<dbReference type="PRINTS" id="PR00344">
    <property type="entry name" value="BCTRLSENSOR"/>
</dbReference>
<evidence type="ECO:0000256" key="2">
    <source>
        <dbReference type="ARBA" id="ARBA00012438"/>
    </source>
</evidence>
<evidence type="ECO:0000256" key="1">
    <source>
        <dbReference type="ARBA" id="ARBA00000085"/>
    </source>
</evidence>
<dbReference type="InterPro" id="IPR003594">
    <property type="entry name" value="HATPase_dom"/>
</dbReference>
<evidence type="ECO:0000256" key="6">
    <source>
        <dbReference type="ARBA" id="ARBA00022840"/>
    </source>
</evidence>
<keyword evidence="9" id="KW-1185">Reference proteome</keyword>
<dbReference type="RefSeq" id="WP_311183067.1">
    <property type="nucleotide sequence ID" value="NZ_CP115543.1"/>
</dbReference>
<dbReference type="EMBL" id="CP115543">
    <property type="protein sequence ID" value="WNH48508.1"/>
    <property type="molecule type" value="Genomic_DNA"/>
</dbReference>
<gene>
    <name evidence="8" type="ORF">PDM28_17895</name>
</gene>